<accession>A0A1F6G999</accession>
<evidence type="ECO:0000256" key="6">
    <source>
        <dbReference type="ARBA" id="ARBA00023157"/>
    </source>
</evidence>
<keyword evidence="5" id="KW-0560">Oxidoreductase</keyword>
<dbReference type="SUPFAM" id="SSF52833">
    <property type="entry name" value="Thioredoxin-like"/>
    <property type="match status" value="1"/>
</dbReference>
<dbReference type="AlphaFoldDB" id="A0A1F6G999"/>
<dbReference type="GO" id="GO:0008379">
    <property type="term" value="F:thioredoxin peroxidase activity"/>
    <property type="evidence" value="ECO:0007669"/>
    <property type="project" value="TreeGrafter"/>
</dbReference>
<evidence type="ECO:0000256" key="1">
    <source>
        <dbReference type="ARBA" id="ARBA00003330"/>
    </source>
</evidence>
<evidence type="ECO:0000256" key="4">
    <source>
        <dbReference type="ARBA" id="ARBA00022862"/>
    </source>
</evidence>
<dbReference type="CDD" id="cd02970">
    <property type="entry name" value="PRX_like2"/>
    <property type="match status" value="1"/>
</dbReference>
<evidence type="ECO:0000256" key="7">
    <source>
        <dbReference type="ARBA" id="ARBA00023284"/>
    </source>
</evidence>
<dbReference type="InterPro" id="IPR050924">
    <property type="entry name" value="Peroxiredoxin_BCP/PrxQ"/>
</dbReference>
<keyword evidence="7" id="KW-0676">Redox-active center</keyword>
<keyword evidence="6" id="KW-1015">Disulfide bond</keyword>
<dbReference type="Gene3D" id="3.40.30.10">
    <property type="entry name" value="Glutaredoxin"/>
    <property type="match status" value="1"/>
</dbReference>
<dbReference type="Proteomes" id="UP000178449">
    <property type="component" value="Unassembled WGS sequence"/>
</dbReference>
<keyword evidence="4" id="KW-0049">Antioxidant</keyword>
<dbReference type="InterPro" id="IPR000866">
    <property type="entry name" value="AhpC/TSA"/>
</dbReference>
<evidence type="ECO:0000313" key="14">
    <source>
        <dbReference type="Proteomes" id="UP000178449"/>
    </source>
</evidence>
<evidence type="ECO:0000313" key="13">
    <source>
        <dbReference type="EMBL" id="OGG94692.1"/>
    </source>
</evidence>
<dbReference type="PANTHER" id="PTHR42801">
    <property type="entry name" value="THIOREDOXIN-DEPENDENT PEROXIDE REDUCTASE"/>
    <property type="match status" value="1"/>
</dbReference>
<evidence type="ECO:0000256" key="9">
    <source>
        <dbReference type="ARBA" id="ARBA00038489"/>
    </source>
</evidence>
<comment type="caution">
    <text evidence="13">The sequence shown here is derived from an EMBL/GenBank/DDBJ whole genome shotgun (WGS) entry which is preliminary data.</text>
</comment>
<evidence type="ECO:0000256" key="10">
    <source>
        <dbReference type="ARBA" id="ARBA00042639"/>
    </source>
</evidence>
<dbReference type="PANTHER" id="PTHR42801:SF7">
    <property type="entry name" value="SLL1159 PROTEIN"/>
    <property type="match status" value="1"/>
</dbReference>
<dbReference type="GO" id="GO:0045454">
    <property type="term" value="P:cell redox homeostasis"/>
    <property type="evidence" value="ECO:0007669"/>
    <property type="project" value="TreeGrafter"/>
</dbReference>
<dbReference type="EC" id="1.11.1.24" evidence="2"/>
<dbReference type="PROSITE" id="PS51352">
    <property type="entry name" value="THIOREDOXIN_2"/>
    <property type="match status" value="1"/>
</dbReference>
<protein>
    <recommendedName>
        <fullName evidence="2">thioredoxin-dependent peroxiredoxin</fullName>
        <ecNumber evidence="2">1.11.1.24</ecNumber>
    </recommendedName>
    <alternativeName>
        <fullName evidence="8">Thioredoxin peroxidase</fullName>
    </alternativeName>
    <alternativeName>
        <fullName evidence="10">Thioredoxin-dependent peroxiredoxin Bcp</fullName>
    </alternativeName>
</protein>
<dbReference type="InterPro" id="IPR013766">
    <property type="entry name" value="Thioredoxin_domain"/>
</dbReference>
<dbReference type="STRING" id="1817772.A2527_05690"/>
<evidence type="ECO:0000259" key="12">
    <source>
        <dbReference type="PROSITE" id="PS51352"/>
    </source>
</evidence>
<comment type="similarity">
    <text evidence="9">Belongs to the peroxiredoxin family. BCP/PrxQ subfamily.</text>
</comment>
<sequence>MNSSSNLQQAINEKNAQMAGMMPPEVKQLLQQKAEELAARHLETNAIKLGDTAPDFTLPNALKVAVNLAKLLTHGPVVLSFYRGAWCPYCNLEVQALQQMNHKFKELGASLAAISPQTPDHTLNFVEKAKLDFEVLSDVGNQVSRRFGLTYILDPELRPIYLSFGLDIPMHNGDDSWELPFPATYLIDRQGKVRFCFVESDYRKRAEPADLLHALQTLI</sequence>
<comment type="function">
    <text evidence="1">Thiol-specific peroxidase that catalyzes the reduction of hydrogen peroxide and organic hydroperoxides to water and alcohols, respectively. Plays a role in cell protection against oxidative stress by detoxifying peroxides and as sensor of hydrogen peroxide-mediated signaling events.</text>
</comment>
<evidence type="ECO:0000256" key="5">
    <source>
        <dbReference type="ARBA" id="ARBA00023002"/>
    </source>
</evidence>
<dbReference type="EMBL" id="MFNE01000035">
    <property type="protein sequence ID" value="OGG94692.1"/>
    <property type="molecule type" value="Genomic_DNA"/>
</dbReference>
<dbReference type="Pfam" id="PF00578">
    <property type="entry name" value="AhpC-TSA"/>
    <property type="match status" value="1"/>
</dbReference>
<name>A0A1F6G999_9PROT</name>
<proteinExistence type="inferred from homology"/>
<reference evidence="13 14" key="1">
    <citation type="journal article" date="2016" name="Nat. Commun.">
        <title>Thousands of microbial genomes shed light on interconnected biogeochemical processes in an aquifer system.</title>
        <authorList>
            <person name="Anantharaman K."/>
            <person name="Brown C.T."/>
            <person name="Hug L.A."/>
            <person name="Sharon I."/>
            <person name="Castelle C.J."/>
            <person name="Probst A.J."/>
            <person name="Thomas B.C."/>
            <person name="Singh A."/>
            <person name="Wilkins M.J."/>
            <person name="Karaoz U."/>
            <person name="Brodie E.L."/>
            <person name="Williams K.H."/>
            <person name="Hubbard S.S."/>
            <person name="Banfield J.F."/>
        </authorList>
    </citation>
    <scope>NUCLEOTIDE SEQUENCE [LARGE SCALE GENOMIC DNA]</scope>
</reference>
<comment type="catalytic activity">
    <reaction evidence="11">
        <text>a hydroperoxide + [thioredoxin]-dithiol = an alcohol + [thioredoxin]-disulfide + H2O</text>
        <dbReference type="Rhea" id="RHEA:62620"/>
        <dbReference type="Rhea" id="RHEA-COMP:10698"/>
        <dbReference type="Rhea" id="RHEA-COMP:10700"/>
        <dbReference type="ChEBI" id="CHEBI:15377"/>
        <dbReference type="ChEBI" id="CHEBI:29950"/>
        <dbReference type="ChEBI" id="CHEBI:30879"/>
        <dbReference type="ChEBI" id="CHEBI:35924"/>
        <dbReference type="ChEBI" id="CHEBI:50058"/>
        <dbReference type="EC" id="1.11.1.24"/>
    </reaction>
</comment>
<evidence type="ECO:0000256" key="3">
    <source>
        <dbReference type="ARBA" id="ARBA00022559"/>
    </source>
</evidence>
<evidence type="ECO:0000256" key="2">
    <source>
        <dbReference type="ARBA" id="ARBA00013017"/>
    </source>
</evidence>
<organism evidence="13 14">
    <name type="scientific">Candidatus Lambdaproteobacteria bacterium RIFOXYD2_FULL_50_16</name>
    <dbReference type="NCBI Taxonomy" id="1817772"/>
    <lineage>
        <taxon>Bacteria</taxon>
        <taxon>Pseudomonadati</taxon>
        <taxon>Pseudomonadota</taxon>
        <taxon>Candidatus Lambdaproteobacteria</taxon>
    </lineage>
</organism>
<evidence type="ECO:0000256" key="8">
    <source>
        <dbReference type="ARBA" id="ARBA00032824"/>
    </source>
</evidence>
<evidence type="ECO:0000256" key="11">
    <source>
        <dbReference type="ARBA" id="ARBA00049091"/>
    </source>
</evidence>
<dbReference type="InterPro" id="IPR036249">
    <property type="entry name" value="Thioredoxin-like_sf"/>
</dbReference>
<dbReference type="GO" id="GO:0034599">
    <property type="term" value="P:cellular response to oxidative stress"/>
    <property type="evidence" value="ECO:0007669"/>
    <property type="project" value="TreeGrafter"/>
</dbReference>
<gene>
    <name evidence="13" type="ORF">A2527_05690</name>
</gene>
<dbReference type="GO" id="GO:0005737">
    <property type="term" value="C:cytoplasm"/>
    <property type="evidence" value="ECO:0007669"/>
    <property type="project" value="TreeGrafter"/>
</dbReference>
<feature type="domain" description="Thioredoxin" evidence="12">
    <location>
        <begin position="47"/>
        <end position="219"/>
    </location>
</feature>
<keyword evidence="3" id="KW-0575">Peroxidase</keyword>